<organism evidence="2 3">
    <name type="scientific">Cylindrobasidium torrendii FP15055 ss-10</name>
    <dbReference type="NCBI Taxonomy" id="1314674"/>
    <lineage>
        <taxon>Eukaryota</taxon>
        <taxon>Fungi</taxon>
        <taxon>Dikarya</taxon>
        <taxon>Basidiomycota</taxon>
        <taxon>Agaricomycotina</taxon>
        <taxon>Agaricomycetes</taxon>
        <taxon>Agaricomycetidae</taxon>
        <taxon>Agaricales</taxon>
        <taxon>Marasmiineae</taxon>
        <taxon>Physalacriaceae</taxon>
        <taxon>Cylindrobasidium</taxon>
    </lineage>
</organism>
<proteinExistence type="predicted"/>
<gene>
    <name evidence="2" type="ORF">CYLTODRAFT_460575</name>
</gene>
<dbReference type="Proteomes" id="UP000054007">
    <property type="component" value="Unassembled WGS sequence"/>
</dbReference>
<dbReference type="EMBL" id="KN881404">
    <property type="protein sequence ID" value="KIY60649.1"/>
    <property type="molecule type" value="Genomic_DNA"/>
</dbReference>
<name>A0A0D7AS42_9AGAR</name>
<feature type="compositionally biased region" description="Polar residues" evidence="1">
    <location>
        <begin position="15"/>
        <end position="25"/>
    </location>
</feature>
<evidence type="ECO:0000256" key="1">
    <source>
        <dbReference type="SAM" id="MobiDB-lite"/>
    </source>
</evidence>
<protein>
    <submittedName>
        <fullName evidence="2">Uncharacterized protein</fullName>
    </submittedName>
</protein>
<keyword evidence="3" id="KW-1185">Reference proteome</keyword>
<evidence type="ECO:0000313" key="3">
    <source>
        <dbReference type="Proteomes" id="UP000054007"/>
    </source>
</evidence>
<feature type="region of interest" description="Disordered" evidence="1">
    <location>
        <begin position="1"/>
        <end position="25"/>
    </location>
</feature>
<sequence length="155" mass="17007">MNSSISMAAGDSNMEGVTSSGQSSSNISARFNSYAVNGMTIDTVEQHNGGNKMDSLRFASGMATGSYNGYYSSASIWYHPRDAFGHVVPARNSKEFLLYCEARETIIKLAIADMCARYSSTEFKGPVADRERKLNECRGIAANVWNEYWADIADL</sequence>
<dbReference type="AlphaFoldDB" id="A0A0D7AS42"/>
<reference evidence="2 3" key="1">
    <citation type="journal article" date="2015" name="Fungal Genet. Biol.">
        <title>Evolution of novel wood decay mechanisms in Agaricales revealed by the genome sequences of Fistulina hepatica and Cylindrobasidium torrendii.</title>
        <authorList>
            <person name="Floudas D."/>
            <person name="Held B.W."/>
            <person name="Riley R."/>
            <person name="Nagy L.G."/>
            <person name="Koehler G."/>
            <person name="Ransdell A.S."/>
            <person name="Younus H."/>
            <person name="Chow J."/>
            <person name="Chiniquy J."/>
            <person name="Lipzen A."/>
            <person name="Tritt A."/>
            <person name="Sun H."/>
            <person name="Haridas S."/>
            <person name="LaButti K."/>
            <person name="Ohm R.A."/>
            <person name="Kues U."/>
            <person name="Blanchette R.A."/>
            <person name="Grigoriev I.V."/>
            <person name="Minto R.E."/>
            <person name="Hibbett D.S."/>
        </authorList>
    </citation>
    <scope>NUCLEOTIDE SEQUENCE [LARGE SCALE GENOMIC DNA]</scope>
    <source>
        <strain evidence="2 3">FP15055 ss-10</strain>
    </source>
</reference>
<evidence type="ECO:0000313" key="2">
    <source>
        <dbReference type="EMBL" id="KIY60649.1"/>
    </source>
</evidence>
<accession>A0A0D7AS42</accession>